<organism evidence="3 4">
    <name type="scientific">Caldifermentibacillus hisashii</name>
    <dbReference type="NCBI Taxonomy" id="996558"/>
    <lineage>
        <taxon>Bacteria</taxon>
        <taxon>Bacillati</taxon>
        <taxon>Bacillota</taxon>
        <taxon>Bacilli</taxon>
        <taxon>Bacillales</taxon>
        <taxon>Bacillaceae</taxon>
        <taxon>Caldifermentibacillus</taxon>
    </lineage>
</organism>
<accession>A0ABU9JW12</accession>
<keyword evidence="1" id="KW-0238">DNA-binding</keyword>
<dbReference type="PANTHER" id="PTHR30204">
    <property type="entry name" value="REDOX-CYCLING DRUG-SENSING TRANSCRIPTIONAL ACTIVATOR SOXR"/>
    <property type="match status" value="1"/>
</dbReference>
<dbReference type="InterPro" id="IPR000551">
    <property type="entry name" value="MerR-type_HTH_dom"/>
</dbReference>
<protein>
    <submittedName>
        <fullName evidence="3">MerR family transcriptional regulator</fullName>
    </submittedName>
</protein>
<dbReference type="Gene3D" id="1.10.1660.10">
    <property type="match status" value="1"/>
</dbReference>
<evidence type="ECO:0000256" key="1">
    <source>
        <dbReference type="ARBA" id="ARBA00023125"/>
    </source>
</evidence>
<proteinExistence type="predicted"/>
<feature type="domain" description="HTH merR-type" evidence="2">
    <location>
        <begin position="6"/>
        <end position="75"/>
    </location>
</feature>
<sequence>MEKKKFYSIGEIADKTGVSIRTLHYYDDIGLLTPAKDESSGHRKYSEDDIIKLQKIISYKFIGFSLEQIKEILSEQKFNMNLVDSLTMQKKLFEKEKKRIETSISAIDRAIKIIHEHGEIDSVVLMSLIRSMQTEDKQREWLESYFDKDVVDMIYVQTEGEMQKLDNVFIDFTKRVKELVGSPVDSPEVINLIEEYMKSTLSLFDDNFMETLATQTGNLDEINYDELEKLAPTPFSKEEEEWLNKAMEHYINLNYSQKIRNLL</sequence>
<dbReference type="Gene3D" id="6.10.250.360">
    <property type="match status" value="1"/>
</dbReference>
<name>A0ABU9JW12_9BACI</name>
<dbReference type="PANTHER" id="PTHR30204:SF96">
    <property type="entry name" value="CHROMOSOME-ANCHORING PROTEIN RACA"/>
    <property type="match status" value="1"/>
</dbReference>
<dbReference type="CDD" id="cd01106">
    <property type="entry name" value="HTH_TipAL-Mta"/>
    <property type="match status" value="1"/>
</dbReference>
<dbReference type="EMBL" id="JBBYAK010000001">
    <property type="protein sequence ID" value="MEL3956718.1"/>
    <property type="molecule type" value="Genomic_DNA"/>
</dbReference>
<dbReference type="PROSITE" id="PS00552">
    <property type="entry name" value="HTH_MERR_1"/>
    <property type="match status" value="1"/>
</dbReference>
<dbReference type="Proteomes" id="UP001459714">
    <property type="component" value="Unassembled WGS sequence"/>
</dbReference>
<dbReference type="SUPFAM" id="SSF46955">
    <property type="entry name" value="Putative DNA-binding domain"/>
    <property type="match status" value="1"/>
</dbReference>
<evidence type="ECO:0000313" key="3">
    <source>
        <dbReference type="EMBL" id="MEL3956718.1"/>
    </source>
</evidence>
<comment type="caution">
    <text evidence="3">The sequence shown here is derived from an EMBL/GenBank/DDBJ whole genome shotgun (WGS) entry which is preliminary data.</text>
</comment>
<evidence type="ECO:0000313" key="4">
    <source>
        <dbReference type="Proteomes" id="UP001459714"/>
    </source>
</evidence>
<dbReference type="PROSITE" id="PS50937">
    <property type="entry name" value="HTH_MERR_2"/>
    <property type="match status" value="1"/>
</dbReference>
<dbReference type="PRINTS" id="PR00040">
    <property type="entry name" value="HTHMERR"/>
</dbReference>
<dbReference type="SMART" id="SM00422">
    <property type="entry name" value="HTH_MERR"/>
    <property type="match status" value="1"/>
</dbReference>
<reference evidence="3 4" key="1">
    <citation type="submission" date="2024-03" db="EMBL/GenBank/DDBJ databases">
        <title>Bacilli Hybrid Assemblies.</title>
        <authorList>
            <person name="Kovac J."/>
        </authorList>
    </citation>
    <scope>NUCLEOTIDE SEQUENCE [LARGE SCALE GENOMIC DNA]</scope>
    <source>
        <strain evidence="3 4">FSL M8-0022</strain>
    </source>
</reference>
<keyword evidence="4" id="KW-1185">Reference proteome</keyword>
<dbReference type="InterPro" id="IPR009061">
    <property type="entry name" value="DNA-bd_dom_put_sf"/>
</dbReference>
<dbReference type="RefSeq" id="WP_342019914.1">
    <property type="nucleotide sequence ID" value="NZ_JBBYAK010000001.1"/>
</dbReference>
<evidence type="ECO:0000259" key="2">
    <source>
        <dbReference type="PROSITE" id="PS50937"/>
    </source>
</evidence>
<dbReference type="InterPro" id="IPR047057">
    <property type="entry name" value="MerR_fam"/>
</dbReference>
<gene>
    <name evidence="3" type="ORF">NST17_05855</name>
</gene>
<dbReference type="Pfam" id="PF13411">
    <property type="entry name" value="MerR_1"/>
    <property type="match status" value="1"/>
</dbReference>